<evidence type="ECO:0000313" key="1">
    <source>
        <dbReference type="EMBL" id="KAJ8351959.1"/>
    </source>
</evidence>
<dbReference type="OrthoDB" id="10449887at2759"/>
<dbReference type="EMBL" id="JAINUF010000008">
    <property type="protein sequence ID" value="KAJ8351959.1"/>
    <property type="molecule type" value="Genomic_DNA"/>
</dbReference>
<name>A0A9Q1F6P7_SYNKA</name>
<proteinExistence type="predicted"/>
<protein>
    <submittedName>
        <fullName evidence="1">Uncharacterized protein</fullName>
    </submittedName>
</protein>
<gene>
    <name evidence="1" type="ORF">SKAU_G00234350</name>
</gene>
<comment type="caution">
    <text evidence="1">The sequence shown here is derived from an EMBL/GenBank/DDBJ whole genome shotgun (WGS) entry which is preliminary data.</text>
</comment>
<evidence type="ECO:0000313" key="2">
    <source>
        <dbReference type="Proteomes" id="UP001152622"/>
    </source>
</evidence>
<dbReference type="Proteomes" id="UP001152622">
    <property type="component" value="Chromosome 8"/>
</dbReference>
<keyword evidence="2" id="KW-1185">Reference proteome</keyword>
<reference evidence="1" key="1">
    <citation type="journal article" date="2023" name="Science">
        <title>Genome structures resolve the early diversification of teleost fishes.</title>
        <authorList>
            <person name="Parey E."/>
            <person name="Louis A."/>
            <person name="Montfort J."/>
            <person name="Bouchez O."/>
            <person name="Roques C."/>
            <person name="Iampietro C."/>
            <person name="Lluch J."/>
            <person name="Castinel A."/>
            <person name="Donnadieu C."/>
            <person name="Desvignes T."/>
            <person name="Floi Bucao C."/>
            <person name="Jouanno E."/>
            <person name="Wen M."/>
            <person name="Mejri S."/>
            <person name="Dirks R."/>
            <person name="Jansen H."/>
            <person name="Henkel C."/>
            <person name="Chen W.J."/>
            <person name="Zahm M."/>
            <person name="Cabau C."/>
            <person name="Klopp C."/>
            <person name="Thompson A.W."/>
            <person name="Robinson-Rechavi M."/>
            <person name="Braasch I."/>
            <person name="Lecointre G."/>
            <person name="Bobe J."/>
            <person name="Postlethwait J.H."/>
            <person name="Berthelot C."/>
            <person name="Roest Crollius H."/>
            <person name="Guiguen Y."/>
        </authorList>
    </citation>
    <scope>NUCLEOTIDE SEQUENCE</scope>
    <source>
        <strain evidence="1">WJC10195</strain>
    </source>
</reference>
<dbReference type="AlphaFoldDB" id="A0A9Q1F6P7"/>
<sequence>MGAWQKDSADWLRASRMEADGRCKVAATWPQTPSSGEVIIDVRTTKAPAGTGSPLDLPVAKGLTPEQQQWFRELIRRWAWVLVVHEEDFGKTDTVLHNISTGEAPPSWERYRPLLAFSPSCSPCYRRRYRVG</sequence>
<organism evidence="1 2">
    <name type="scientific">Synaphobranchus kaupii</name>
    <name type="common">Kaup's arrowtooth eel</name>
    <dbReference type="NCBI Taxonomy" id="118154"/>
    <lineage>
        <taxon>Eukaryota</taxon>
        <taxon>Metazoa</taxon>
        <taxon>Chordata</taxon>
        <taxon>Craniata</taxon>
        <taxon>Vertebrata</taxon>
        <taxon>Euteleostomi</taxon>
        <taxon>Actinopterygii</taxon>
        <taxon>Neopterygii</taxon>
        <taxon>Teleostei</taxon>
        <taxon>Anguilliformes</taxon>
        <taxon>Synaphobranchidae</taxon>
        <taxon>Synaphobranchus</taxon>
    </lineage>
</organism>
<accession>A0A9Q1F6P7</accession>